<protein>
    <recommendedName>
        <fullName evidence="3">Tail assembly chaperone</fullName>
    </recommendedName>
</protein>
<dbReference type="Proteomes" id="UP000251047">
    <property type="component" value="Unassembled WGS sequence"/>
</dbReference>
<name>A0A364VE91_9CORY</name>
<evidence type="ECO:0000313" key="2">
    <source>
        <dbReference type="Proteomes" id="UP000251047"/>
    </source>
</evidence>
<evidence type="ECO:0008006" key="3">
    <source>
        <dbReference type="Google" id="ProtNLM"/>
    </source>
</evidence>
<dbReference type="RefSeq" id="WP_112768640.1">
    <property type="nucleotide sequence ID" value="NZ_CP063191.1"/>
</dbReference>
<dbReference type="AlphaFoldDB" id="A0A364VE91"/>
<evidence type="ECO:0000313" key="1">
    <source>
        <dbReference type="EMBL" id="RAV34924.1"/>
    </source>
</evidence>
<proteinExistence type="predicted"/>
<dbReference type="EMBL" id="PHQP01000003">
    <property type="protein sequence ID" value="RAV34924.1"/>
    <property type="molecule type" value="Genomic_DNA"/>
</dbReference>
<comment type="caution">
    <text evidence="1">The sequence shown here is derived from an EMBL/GenBank/DDBJ whole genome shotgun (WGS) entry which is preliminary data.</text>
</comment>
<reference evidence="1 2" key="1">
    <citation type="journal article" date="2018" name="Syst. Appl. Microbiol.">
        <title>Corynebacterium heidelbergense sp. nov., isolated from the preen glands of Egyptian geese (Alopochen aegyptiacus).</title>
        <authorList>
            <person name="Braun M.S."/>
            <person name="Wang E."/>
            <person name="Zimmermann S."/>
            <person name="Wink M."/>
        </authorList>
    </citation>
    <scope>NUCLEOTIDE SEQUENCE [LARGE SCALE GENOMIC DNA]</scope>
    <source>
        <strain evidence="1 2">DSM 104638</strain>
    </source>
</reference>
<organism evidence="1 2">
    <name type="scientific">Corynebacterium heidelbergense</name>
    <dbReference type="NCBI Taxonomy" id="2055947"/>
    <lineage>
        <taxon>Bacteria</taxon>
        <taxon>Bacillati</taxon>
        <taxon>Actinomycetota</taxon>
        <taxon>Actinomycetes</taxon>
        <taxon>Mycobacteriales</taxon>
        <taxon>Corynebacteriaceae</taxon>
        <taxon>Corynebacterium</taxon>
    </lineage>
</organism>
<dbReference type="OrthoDB" id="9962368at2"/>
<gene>
    <name evidence="1" type="ORF">CWC39_00880</name>
</gene>
<accession>A0A364VE91</accession>
<sequence length="104" mass="11519">MADKKTVKAANEAKALVREATGDYPDPIDVTFEVRGQEVTVQCPPTIEDAPFEVPMLIEDEKPMKAFMLMAGDEGRQRMREAGATVKDFTRFIEAWQEAAGLGN</sequence>